<evidence type="ECO:0000313" key="1">
    <source>
        <dbReference type="EMBL" id="AIE77239.1"/>
    </source>
</evidence>
<dbReference type="Proteomes" id="UP000113541">
    <property type="component" value="Segment"/>
</dbReference>
<organism evidence="1 2">
    <name type="scientific">Duck adenovirus 2</name>
    <dbReference type="NCBI Taxonomy" id="1520006"/>
    <lineage>
        <taxon>Viruses</taxon>
        <taxon>Varidnaviria</taxon>
        <taxon>Bamfordvirae</taxon>
        <taxon>Preplasmiviricota</taxon>
        <taxon>Polisuviricotina</taxon>
        <taxon>Pharingeaviricetes</taxon>
        <taxon>Rowavirales</taxon>
        <taxon>Adenoviridae</taxon>
        <taxon>Aviadenovirus</taxon>
        <taxon>Aviadenovirus anatis</taxon>
        <taxon>Duck aviadenovirus B</taxon>
    </lineage>
</organism>
<dbReference type="KEGG" id="vg:19893465"/>
<keyword evidence="2" id="KW-1185">Reference proteome</keyword>
<sequence>MTSMQMNGRVRGVAIEIQYGGPGSGIGRGNILTNGAFCRGSDGSRYSRAGALLFGFFGFSVELCSLRFPDRECSTGSGAAPYIHLLWVVY</sequence>
<accession>A0A075FA68</accession>
<name>A0A075FA68_9ADEN</name>
<evidence type="ECO:0000313" key="2">
    <source>
        <dbReference type="Proteomes" id="UP000113541"/>
    </source>
</evidence>
<protein>
    <submittedName>
        <fullName evidence="1">ORF63</fullName>
    </submittedName>
</protein>
<dbReference type="RefSeq" id="YP_009047180.1">
    <property type="nucleotide sequence ID" value="NC_024486.1"/>
</dbReference>
<proteinExistence type="predicted"/>
<dbReference type="GeneID" id="19893465"/>
<reference evidence="1 2" key="1">
    <citation type="journal article" date="2014" name="Virology">
        <title>Complete genome sequences of pigeon adenovirus 1 and duck adenovirus 2 extend the number of species within the genus Aviadenovirus.</title>
        <authorList>
            <person name="Marek A."/>
            <person name="Kajan G.L."/>
            <person name="Kosiol C."/>
            <person name="Harrach B."/>
            <person name="Schlotterer C."/>
            <person name="Hess M."/>
        </authorList>
    </citation>
    <scope>NUCLEOTIDE SEQUENCE [LARGE SCALE GENOMIC DNA]</scope>
    <source>
        <strain evidence="1 2">GR</strain>
    </source>
</reference>
<dbReference type="EMBL" id="KJ469653">
    <property type="protein sequence ID" value="AIE77239.1"/>
    <property type="molecule type" value="Genomic_DNA"/>
</dbReference>